<gene>
    <name evidence="2" type="ORF">BCF44_117191</name>
</gene>
<dbReference type="RefSeq" id="WP_116179853.1">
    <property type="nucleotide sequence ID" value="NZ_CP144375.1"/>
</dbReference>
<feature type="transmembrane region" description="Helical" evidence="1">
    <location>
        <begin position="346"/>
        <end position="367"/>
    </location>
</feature>
<evidence type="ECO:0000313" key="3">
    <source>
        <dbReference type="Proteomes" id="UP000256269"/>
    </source>
</evidence>
<keyword evidence="1" id="KW-0472">Membrane</keyword>
<feature type="transmembrane region" description="Helical" evidence="1">
    <location>
        <begin position="22"/>
        <end position="44"/>
    </location>
</feature>
<keyword evidence="1" id="KW-1133">Transmembrane helix</keyword>
<evidence type="ECO:0000313" key="2">
    <source>
        <dbReference type="EMBL" id="REH35802.1"/>
    </source>
</evidence>
<feature type="transmembrane region" description="Helical" evidence="1">
    <location>
        <begin position="509"/>
        <end position="527"/>
    </location>
</feature>
<feature type="transmembrane region" description="Helical" evidence="1">
    <location>
        <begin position="188"/>
        <end position="208"/>
    </location>
</feature>
<comment type="caution">
    <text evidence="2">The sequence shown here is derived from an EMBL/GenBank/DDBJ whole genome shotgun (WGS) entry which is preliminary data.</text>
</comment>
<sequence length="533" mass="55140">MNTLVGTGSLVRLVLRRERIQLPVWILAITGIVAATAASFAQLYPTVQSRVEFAASIANNPSVLALSGPAQGLDTVGGMTEWKYGAVACVLVGLMAVFTTVRHTRADEETGRHELLGAGVVGRHAKLTATLIVVFGAGVVYALLIGLALAGQGLPAAGSFAMGLGIGGSVWFFSAVTAVAVQVSSSSRAANGIGGVVIGAAYLLRAAGDSAASDGPRWLSWLSPIGWSQQMRPFADERWWVPALYVAISVVLLGVAYGLVGRRDIGAGMLPERAGRATASPALLGTLGLAWRLQRGILIGWAVGLAVMGGALGGISKSLNSILDSSPQLAEALQHIGGQQSLVDSFMAAILDIIGLAVSVYAIQAALRLRSEETTMRAEPVLAGSVARIRWAASHLLFALLGTAFLLAVAGTVTGLAVGLSQGDVGAQLPRLLGAAMVQVPAVWVLAGIATALFGLLPKLVSLAWAALVVFLLIELLGPLFQLKQWALDISPFTHLPKLPGGEFTATPLVWLVAITIALTAAGLVGFRRRDVG</sequence>
<dbReference type="OrthoDB" id="2014935at2"/>
<feature type="transmembrane region" description="Helical" evidence="1">
    <location>
        <begin position="239"/>
        <end position="260"/>
    </location>
</feature>
<feature type="transmembrane region" description="Helical" evidence="1">
    <location>
        <begin position="82"/>
        <end position="101"/>
    </location>
</feature>
<name>A0A3E0H0G6_9PSEU</name>
<organism evidence="2 3">
    <name type="scientific">Kutzneria buriramensis</name>
    <dbReference type="NCBI Taxonomy" id="1045776"/>
    <lineage>
        <taxon>Bacteria</taxon>
        <taxon>Bacillati</taxon>
        <taxon>Actinomycetota</taxon>
        <taxon>Actinomycetes</taxon>
        <taxon>Pseudonocardiales</taxon>
        <taxon>Pseudonocardiaceae</taxon>
        <taxon>Kutzneria</taxon>
    </lineage>
</organism>
<feature type="transmembrane region" description="Helical" evidence="1">
    <location>
        <begin position="131"/>
        <end position="154"/>
    </location>
</feature>
<feature type="transmembrane region" description="Helical" evidence="1">
    <location>
        <begin position="463"/>
        <end position="481"/>
    </location>
</feature>
<feature type="transmembrane region" description="Helical" evidence="1">
    <location>
        <begin position="160"/>
        <end position="181"/>
    </location>
</feature>
<reference evidence="2 3" key="1">
    <citation type="submission" date="2018-08" db="EMBL/GenBank/DDBJ databases">
        <title>Genomic Encyclopedia of Archaeal and Bacterial Type Strains, Phase II (KMG-II): from individual species to whole genera.</title>
        <authorList>
            <person name="Goeker M."/>
        </authorList>
    </citation>
    <scope>NUCLEOTIDE SEQUENCE [LARGE SCALE GENOMIC DNA]</scope>
    <source>
        <strain evidence="2 3">DSM 45791</strain>
    </source>
</reference>
<protein>
    <submittedName>
        <fullName evidence="2">ABC-2 type transport system permease protein</fullName>
    </submittedName>
</protein>
<proteinExistence type="predicted"/>
<feature type="transmembrane region" description="Helical" evidence="1">
    <location>
        <begin position="297"/>
        <end position="315"/>
    </location>
</feature>
<dbReference type="AlphaFoldDB" id="A0A3E0H0G6"/>
<accession>A0A3E0H0G6</accession>
<feature type="transmembrane region" description="Helical" evidence="1">
    <location>
        <begin position="432"/>
        <end position="456"/>
    </location>
</feature>
<dbReference type="Proteomes" id="UP000256269">
    <property type="component" value="Unassembled WGS sequence"/>
</dbReference>
<keyword evidence="3" id="KW-1185">Reference proteome</keyword>
<feature type="transmembrane region" description="Helical" evidence="1">
    <location>
        <begin position="396"/>
        <end position="420"/>
    </location>
</feature>
<evidence type="ECO:0000256" key="1">
    <source>
        <dbReference type="SAM" id="Phobius"/>
    </source>
</evidence>
<keyword evidence="1" id="KW-0812">Transmembrane</keyword>
<dbReference type="EMBL" id="QUNO01000017">
    <property type="protein sequence ID" value="REH35802.1"/>
    <property type="molecule type" value="Genomic_DNA"/>
</dbReference>